<feature type="compositionally biased region" description="Basic and acidic residues" evidence="6">
    <location>
        <begin position="1"/>
        <end position="10"/>
    </location>
</feature>
<feature type="domain" description="RNA polymerase sigma-70 region 2" evidence="7">
    <location>
        <begin position="82"/>
        <end position="149"/>
    </location>
</feature>
<evidence type="ECO:0000256" key="5">
    <source>
        <dbReference type="ARBA" id="ARBA00023163"/>
    </source>
</evidence>
<evidence type="ECO:0000256" key="3">
    <source>
        <dbReference type="ARBA" id="ARBA00023082"/>
    </source>
</evidence>
<feature type="compositionally biased region" description="Low complexity" evidence="6">
    <location>
        <begin position="279"/>
        <end position="291"/>
    </location>
</feature>
<dbReference type="SUPFAM" id="SSF88946">
    <property type="entry name" value="Sigma2 domain of RNA polymerase sigma factors"/>
    <property type="match status" value="1"/>
</dbReference>
<dbReference type="InterPro" id="IPR014284">
    <property type="entry name" value="RNA_pol_sigma-70_dom"/>
</dbReference>
<dbReference type="InterPro" id="IPR036388">
    <property type="entry name" value="WH-like_DNA-bd_sf"/>
</dbReference>
<dbReference type="Gene3D" id="1.10.10.10">
    <property type="entry name" value="Winged helix-like DNA-binding domain superfamily/Winged helix DNA-binding domain"/>
    <property type="match status" value="1"/>
</dbReference>
<dbReference type="SUPFAM" id="SSF88659">
    <property type="entry name" value="Sigma3 and sigma4 domains of RNA polymerase sigma factors"/>
    <property type="match status" value="1"/>
</dbReference>
<protein>
    <submittedName>
        <fullName evidence="8">Sigma-70 family RNA polymerase sigma factor</fullName>
    </submittedName>
</protein>
<dbReference type="Pfam" id="PF04542">
    <property type="entry name" value="Sigma70_r2"/>
    <property type="match status" value="1"/>
</dbReference>
<dbReference type="EMBL" id="RDBM01000035">
    <property type="protein sequence ID" value="TXS28334.1"/>
    <property type="molecule type" value="Genomic_DNA"/>
</dbReference>
<evidence type="ECO:0000259" key="7">
    <source>
        <dbReference type="Pfam" id="PF04542"/>
    </source>
</evidence>
<dbReference type="InterPro" id="IPR007627">
    <property type="entry name" value="RNA_pol_sigma70_r2"/>
</dbReference>
<evidence type="ECO:0000256" key="2">
    <source>
        <dbReference type="ARBA" id="ARBA00023015"/>
    </source>
</evidence>
<dbReference type="Gene3D" id="1.10.1740.10">
    <property type="match status" value="1"/>
</dbReference>
<comment type="similarity">
    <text evidence="1">Belongs to the sigma-70 factor family. ECF subfamily.</text>
</comment>
<dbReference type="PANTHER" id="PTHR43133:SF8">
    <property type="entry name" value="RNA POLYMERASE SIGMA FACTOR HI_1459-RELATED"/>
    <property type="match status" value="1"/>
</dbReference>
<evidence type="ECO:0000313" key="8">
    <source>
        <dbReference type="EMBL" id="TXS28334.1"/>
    </source>
</evidence>
<comment type="caution">
    <text evidence="8">The sequence shown here is derived from an EMBL/GenBank/DDBJ whole genome shotgun (WGS) entry which is preliminary data.</text>
</comment>
<keyword evidence="2" id="KW-0805">Transcription regulation</keyword>
<accession>A0A652KY00</accession>
<dbReference type="InterPro" id="IPR013325">
    <property type="entry name" value="RNA_pol_sigma_r2"/>
</dbReference>
<feature type="region of interest" description="Disordered" evidence="6">
    <location>
        <begin position="266"/>
        <end position="291"/>
    </location>
</feature>
<dbReference type="GO" id="GO:0006352">
    <property type="term" value="P:DNA-templated transcription initiation"/>
    <property type="evidence" value="ECO:0007669"/>
    <property type="project" value="InterPro"/>
</dbReference>
<keyword evidence="4" id="KW-0238">DNA-binding</keyword>
<dbReference type="GO" id="GO:0016987">
    <property type="term" value="F:sigma factor activity"/>
    <property type="evidence" value="ECO:0007669"/>
    <property type="project" value="UniProtKB-KW"/>
</dbReference>
<name>A0A652KY00_9ACTN</name>
<dbReference type="InterPro" id="IPR039425">
    <property type="entry name" value="RNA_pol_sigma-70-like"/>
</dbReference>
<dbReference type="GO" id="GO:0003677">
    <property type="term" value="F:DNA binding"/>
    <property type="evidence" value="ECO:0007669"/>
    <property type="project" value="UniProtKB-KW"/>
</dbReference>
<feature type="region of interest" description="Disordered" evidence="6">
    <location>
        <begin position="1"/>
        <end position="59"/>
    </location>
</feature>
<keyword evidence="3" id="KW-0731">Sigma factor</keyword>
<organism evidence="8">
    <name type="scientific">Streptomyces sp. gb1(2016)</name>
    <dbReference type="NCBI Taxonomy" id="1828321"/>
    <lineage>
        <taxon>Bacteria</taxon>
        <taxon>Bacillati</taxon>
        <taxon>Actinomycetota</taxon>
        <taxon>Actinomycetes</taxon>
        <taxon>Kitasatosporales</taxon>
        <taxon>Streptomycetaceae</taxon>
        <taxon>Streptomyces</taxon>
    </lineage>
</organism>
<evidence type="ECO:0000256" key="1">
    <source>
        <dbReference type="ARBA" id="ARBA00010641"/>
    </source>
</evidence>
<evidence type="ECO:0000256" key="6">
    <source>
        <dbReference type="SAM" id="MobiDB-lite"/>
    </source>
</evidence>
<keyword evidence="5" id="KW-0804">Transcription</keyword>
<evidence type="ECO:0000256" key="4">
    <source>
        <dbReference type="ARBA" id="ARBA00023125"/>
    </source>
</evidence>
<dbReference type="NCBIfam" id="TIGR02937">
    <property type="entry name" value="sigma70-ECF"/>
    <property type="match status" value="1"/>
</dbReference>
<proteinExistence type="inferred from homology"/>
<gene>
    <name evidence="8" type="ORF">EAO74_20885</name>
</gene>
<dbReference type="AlphaFoldDB" id="A0A652KY00"/>
<dbReference type="PANTHER" id="PTHR43133">
    <property type="entry name" value="RNA POLYMERASE ECF-TYPE SIGMA FACTO"/>
    <property type="match status" value="1"/>
</dbReference>
<sequence length="291" mass="31228">MTGAARDRRCPPLAGPLPEGVSACPARPPADSMGVLPSTPSKSSHHPPAPSPLTKGIPMPRKANAELLAGCARGEQESWDAMVERFGRLVWSVVRSHRMSDVDAEDVRQLTWLRLVQNVERIRDPERVGDWLATVARRESLKVLSRRKRLVMVGDSETLDGLSGHSESPEQITLRAQRREDAQRAIDTLSEQCRGVLMLALADPPASYDEISTALAMSVGSVGPIRTRCLRRLRRALAAADAGERIPAVLGHARCPLASAHADVSGPRHRKALVGGGPEAAAGQAGQAGQE</sequence>
<reference evidence="8" key="1">
    <citation type="submission" date="2018-10" db="EMBL/GenBank/DDBJ databases">
        <authorList>
            <person name="Hariharan J."/>
            <person name="Choudoir M.J."/>
            <person name="Diebold P."/>
            <person name="Panke-Buisse K."/>
            <person name="Campbell A.N."/>
            <person name="Buckley D.H."/>
        </authorList>
    </citation>
    <scope>NUCLEOTIDE SEQUENCE</scope>
    <source>
        <strain evidence="8">Gb1</strain>
    </source>
</reference>
<dbReference type="InterPro" id="IPR013324">
    <property type="entry name" value="RNA_pol_sigma_r3/r4-like"/>
</dbReference>